<accession>A0A7Y0Q421</accession>
<feature type="signal peptide" evidence="2">
    <location>
        <begin position="1"/>
        <end position="31"/>
    </location>
</feature>
<dbReference type="InterPro" id="IPR008964">
    <property type="entry name" value="Invasin/intimin_cell_adhesion"/>
</dbReference>
<dbReference type="Proteomes" id="UP000533476">
    <property type="component" value="Unassembled WGS sequence"/>
</dbReference>
<protein>
    <recommendedName>
        <fullName evidence="5">Big-1 domain-containing protein</fullName>
    </recommendedName>
</protein>
<evidence type="ECO:0000256" key="2">
    <source>
        <dbReference type="SAM" id="SignalP"/>
    </source>
</evidence>
<dbReference type="Gene3D" id="2.60.40.10">
    <property type="entry name" value="Immunoglobulins"/>
    <property type="match status" value="2"/>
</dbReference>
<proteinExistence type="predicted"/>
<evidence type="ECO:0000256" key="1">
    <source>
        <dbReference type="SAM" id="MobiDB-lite"/>
    </source>
</evidence>
<feature type="chain" id="PRO_5031299004" description="Big-1 domain-containing protein" evidence="2">
    <location>
        <begin position="32"/>
        <end position="1013"/>
    </location>
</feature>
<dbReference type="InterPro" id="IPR013783">
    <property type="entry name" value="Ig-like_fold"/>
</dbReference>
<keyword evidence="2" id="KW-0732">Signal</keyword>
<comment type="caution">
    <text evidence="3">The sequence shown here is derived from an EMBL/GenBank/DDBJ whole genome shotgun (WGS) entry which is preliminary data.</text>
</comment>
<evidence type="ECO:0008006" key="5">
    <source>
        <dbReference type="Google" id="ProtNLM"/>
    </source>
</evidence>
<reference evidence="3 4" key="1">
    <citation type="submission" date="2020-04" db="EMBL/GenBank/DDBJ databases">
        <authorList>
            <person name="Zhang R."/>
            <person name="Schippers A."/>
        </authorList>
    </citation>
    <scope>NUCLEOTIDE SEQUENCE [LARGE SCALE GENOMIC DNA]</scope>
    <source>
        <strain evidence="3 4">DSM 109850</strain>
    </source>
</reference>
<evidence type="ECO:0000313" key="4">
    <source>
        <dbReference type="Proteomes" id="UP000533476"/>
    </source>
</evidence>
<evidence type="ECO:0000313" key="3">
    <source>
        <dbReference type="EMBL" id="NMP23566.1"/>
    </source>
</evidence>
<dbReference type="AlphaFoldDB" id="A0A7Y0Q421"/>
<feature type="region of interest" description="Disordered" evidence="1">
    <location>
        <begin position="346"/>
        <end position="366"/>
    </location>
</feature>
<organism evidence="3 4">
    <name type="scientific">Sulfobacillus harzensis</name>
    <dbReference type="NCBI Taxonomy" id="2729629"/>
    <lineage>
        <taxon>Bacteria</taxon>
        <taxon>Bacillati</taxon>
        <taxon>Bacillota</taxon>
        <taxon>Clostridia</taxon>
        <taxon>Eubacteriales</taxon>
        <taxon>Clostridiales Family XVII. Incertae Sedis</taxon>
        <taxon>Sulfobacillus</taxon>
    </lineage>
</organism>
<keyword evidence="4" id="KW-1185">Reference proteome</keyword>
<dbReference type="EMBL" id="JABBVZ010000056">
    <property type="protein sequence ID" value="NMP23566.1"/>
    <property type="molecule type" value="Genomic_DNA"/>
</dbReference>
<gene>
    <name evidence="3" type="ORF">HIJ39_14560</name>
</gene>
<dbReference type="RefSeq" id="WP_169100964.1">
    <property type="nucleotide sequence ID" value="NZ_JABBVZ010000056.1"/>
</dbReference>
<sequence length="1013" mass="101106">MQKQTMKKVAPLALGSTMMVLSMVPAASAFAATGNPYVTGLSVSAKGDSVTAMAKTSGHYVVEYEFKAENSKGQWIITRSYQPNPNYTAPSWATHVQGFAMTEYELGHKQWNMKRPSNVVAVKPASTTNPIVGVTEVVSGNTATAVASTNGKHNVVYEFKVQAPDSNTWQIQGPYSSTPTYTYKQTKAGTYKIEAFALTATEYANHEWGMKVKSNVSNLTIAAGTPVGVKLSAASSSVVADGVATDTITAAVVDEYGNTVTDYNGTVSVSVTSGTGSLSTGTVTIKDGVGTFTISASTTGTDAIGTNDLVASNGTPTPATFSYGSTTVTAVTPTIQGIKVSASSQAVSENSSNNDPVTITLTDQAGNPVPSAYAGEGAKDVTVTLSGPGSLGTSAATVSGATTSQTVYVWPGYSGTEDVYSIQGLTGTITVTASAPGVTPGQTSINAVTVGQPAKIAVSATTGSLTSSLTVSGDTLPSGTTFTQYTVTLEDINGNTVAAPSGGDALTLSDNATTGDLYYYVASSATGQPSGTALPASSGSYSGSYSGSIASGQSTYTFDVINTAAQSGTAAITVKDALTSSTVTVPYTFEIGQASQLGVTGPGDVETNGTATYTAQVEDAAKNATTDGSAAVTFTLSGAPSGTTFANGSTTYVTTLNGNGAASVTVDAGAAASTSAYTVSASVSGLTTGDATGIVTAPASYVSQIGVYSGTQTAPSASALIPSSGVSLNGLGTGTFTLFEENGVDQAQTATDNLKVTSSNPSVVMVRSSATTPASGGVLSVAATSFSGTSATFSLIGGDQGTATITVTDASNPTVAPVSFTVTVGSLSSGAISTTAANESGLANQAGGTAYFTLNGQTVSATYASSASDFGSYNNGVFAVTPPALYSAVAAPSGSTATSATSGDTLAVWPGAVSGTYTYVDLSQETPGAGSQLGHAYVGLNIQGPSGSTVTLSVNGGSYDTNSTNTDSAYFTVATEASVGSWTLASPQEVQLNAKVTFSNGVSVTYPLMVQEP</sequence>
<dbReference type="SUPFAM" id="SSF49373">
    <property type="entry name" value="Invasin/intimin cell-adhesion fragments"/>
    <property type="match status" value="1"/>
</dbReference>
<name>A0A7Y0Q421_9FIRM</name>
<feature type="compositionally biased region" description="Polar residues" evidence="1">
    <location>
        <begin position="355"/>
        <end position="365"/>
    </location>
</feature>